<dbReference type="InterPro" id="IPR032466">
    <property type="entry name" value="Metal_Hydrolase"/>
</dbReference>
<feature type="binding site" evidence="5">
    <location>
        <position position="197"/>
    </location>
    <ligand>
        <name>Zn(2+)</name>
        <dbReference type="ChEBI" id="CHEBI:29105"/>
        <note>catalytic</note>
    </ligand>
</feature>
<evidence type="ECO:0000256" key="5">
    <source>
        <dbReference type="HAMAP-Rule" id="MF_01962"/>
    </source>
</evidence>
<dbReference type="NCBIfam" id="TIGR01430">
    <property type="entry name" value="aden_deam"/>
    <property type="match status" value="1"/>
</dbReference>
<feature type="binding site" evidence="5">
    <location>
        <position position="278"/>
    </location>
    <ligand>
        <name>Zn(2+)</name>
        <dbReference type="ChEBI" id="CHEBI:29105"/>
        <note>catalytic</note>
    </ligand>
</feature>
<dbReference type="GO" id="GO:0016787">
    <property type="term" value="F:hydrolase activity"/>
    <property type="evidence" value="ECO:0007669"/>
    <property type="project" value="UniProtKB-KW"/>
</dbReference>
<organism evidence="7 8">
    <name type="scientific">Ponticaulis profundi</name>
    <dbReference type="NCBI Taxonomy" id="2665222"/>
    <lineage>
        <taxon>Bacteria</taxon>
        <taxon>Pseudomonadati</taxon>
        <taxon>Pseudomonadota</taxon>
        <taxon>Alphaproteobacteria</taxon>
        <taxon>Hyphomonadales</taxon>
        <taxon>Hyphomonadaceae</taxon>
        <taxon>Ponticaulis</taxon>
    </lineage>
</organism>
<reference evidence="8" key="1">
    <citation type="journal article" date="2019" name="Int. J. Syst. Evol. Microbiol.">
        <title>The Global Catalogue of Microorganisms (GCM) 10K type strain sequencing project: providing services to taxonomists for standard genome sequencing and annotation.</title>
        <authorList>
            <consortium name="The Broad Institute Genomics Platform"/>
            <consortium name="The Broad Institute Genome Sequencing Center for Infectious Disease"/>
            <person name="Wu L."/>
            <person name="Ma J."/>
        </authorList>
    </citation>
    <scope>NUCLEOTIDE SEQUENCE [LARGE SCALE GENOMIC DNA]</scope>
    <source>
        <strain evidence="8">CGMCC-1.15741</strain>
    </source>
</reference>
<keyword evidence="4 5" id="KW-0546">Nucleotide metabolism</keyword>
<dbReference type="InterPro" id="IPR006330">
    <property type="entry name" value="Ado/ade_deaminase"/>
</dbReference>
<evidence type="ECO:0000313" key="8">
    <source>
        <dbReference type="Proteomes" id="UP001596303"/>
    </source>
</evidence>
<feature type="active site" description="Proton donor" evidence="5">
    <location>
        <position position="200"/>
    </location>
</feature>
<evidence type="ECO:0000259" key="6">
    <source>
        <dbReference type="Pfam" id="PF00962"/>
    </source>
</evidence>
<evidence type="ECO:0000256" key="2">
    <source>
        <dbReference type="ARBA" id="ARBA00022801"/>
    </source>
</evidence>
<evidence type="ECO:0000256" key="1">
    <source>
        <dbReference type="ARBA" id="ARBA00022723"/>
    </source>
</evidence>
<comment type="caution">
    <text evidence="7">The sequence shown here is derived from an EMBL/GenBank/DDBJ whole genome shotgun (WGS) entry which is preliminary data.</text>
</comment>
<keyword evidence="3 5" id="KW-0862">Zinc</keyword>
<evidence type="ECO:0000256" key="3">
    <source>
        <dbReference type="ARBA" id="ARBA00022833"/>
    </source>
</evidence>
<dbReference type="InterPro" id="IPR001365">
    <property type="entry name" value="A_deaminase_dom"/>
</dbReference>
<name>A0ABW1S5E4_9PROT</name>
<feature type="binding site" evidence="5">
    <location>
        <position position="279"/>
    </location>
    <ligand>
        <name>substrate</name>
    </ligand>
</feature>
<dbReference type="PANTHER" id="PTHR43114:SF6">
    <property type="entry name" value="ADENINE DEAMINASE"/>
    <property type="match status" value="1"/>
</dbReference>
<feature type="domain" description="Adenosine deaminase" evidence="6">
    <location>
        <begin position="12"/>
        <end position="331"/>
    </location>
</feature>
<dbReference type="SUPFAM" id="SSF51556">
    <property type="entry name" value="Metallo-dependent hydrolases"/>
    <property type="match status" value="1"/>
</dbReference>
<dbReference type="InterPro" id="IPR028892">
    <property type="entry name" value="ADE"/>
</dbReference>
<feature type="site" description="Important for catalytic activity" evidence="5">
    <location>
        <position position="221"/>
    </location>
</feature>
<dbReference type="RefSeq" id="WP_377374833.1">
    <property type="nucleotide sequence ID" value="NZ_JBHSSW010000003.1"/>
</dbReference>
<gene>
    <name evidence="7" type="ORF">ACFQDM_02160</name>
</gene>
<feature type="binding site" evidence="5">
    <location>
        <position position="17"/>
    </location>
    <ligand>
        <name>Zn(2+)</name>
        <dbReference type="ChEBI" id="CHEBI:29105"/>
        <note>catalytic</note>
    </ligand>
</feature>
<dbReference type="HAMAP" id="MF_01962">
    <property type="entry name" value="Adenine_deaminase"/>
    <property type="match status" value="1"/>
</dbReference>
<dbReference type="NCBIfam" id="NF006850">
    <property type="entry name" value="PRK09358.1-6"/>
    <property type="match status" value="1"/>
</dbReference>
<sequence length="340" mass="37666">MSQLETLVRALPKAELHLHIEGSLEPDMMFELAKRNGVSLTYASVDEIRAAYDFSNLQDFLDLYYQGMAVLQTEQDFYDLTAAYLARAAEDNVRHVEIFFDPQAHMERGVDFETVLDGVERALKEGEASRGISYRLIMCILRHLPEDDAFALMDVADPHLHRLDGIGLDSSELGHPPSKFERVFARARSKGLKLVAHAGEEGPPSYVWEALDLLQIDRIDHGNAAAKDAALLAEIKARGLTLTMCPLSNQRLCVTPDLNDNPLAGLLRAGVSVTVNSDDPSYFGGYINDNYLAIAEALDMSADEMIGLARNSFLGAFLSDAEKKKYLAEIDYVERLGSHS</sequence>
<dbReference type="Proteomes" id="UP001596303">
    <property type="component" value="Unassembled WGS sequence"/>
</dbReference>
<evidence type="ECO:0000313" key="7">
    <source>
        <dbReference type="EMBL" id="MFC6196861.1"/>
    </source>
</evidence>
<feature type="binding site" evidence="5">
    <location>
        <position position="19"/>
    </location>
    <ligand>
        <name>Zn(2+)</name>
        <dbReference type="ChEBI" id="CHEBI:29105"/>
        <note>catalytic</note>
    </ligand>
</feature>
<comment type="function">
    <text evidence="5">Catalyzes the hydrolytic deamination of adenine to hypoxanthine. Plays an important role in the purine salvage pathway and in nitrogen catabolism.</text>
</comment>
<dbReference type="Pfam" id="PF00962">
    <property type="entry name" value="A_deaminase"/>
    <property type="match status" value="1"/>
</dbReference>
<dbReference type="CDD" id="cd01320">
    <property type="entry name" value="ADA"/>
    <property type="match status" value="1"/>
</dbReference>
<keyword evidence="2 5" id="KW-0378">Hydrolase</keyword>
<comment type="similarity">
    <text evidence="5">Belongs to the metallo-dependent hydrolases superfamily. Adenosine and AMP deaminases family. Adenine deaminase type 2 subfamily.</text>
</comment>
<evidence type="ECO:0000256" key="4">
    <source>
        <dbReference type="ARBA" id="ARBA00023080"/>
    </source>
</evidence>
<keyword evidence="8" id="KW-1185">Reference proteome</keyword>
<dbReference type="EMBL" id="JBHSSW010000003">
    <property type="protein sequence ID" value="MFC6196861.1"/>
    <property type="molecule type" value="Genomic_DNA"/>
</dbReference>
<comment type="cofactor">
    <cofactor evidence="5">
        <name>Zn(2+)</name>
        <dbReference type="ChEBI" id="CHEBI:29105"/>
    </cofactor>
    <text evidence="5">Binds 1 zinc ion per subunit.</text>
</comment>
<dbReference type="PANTHER" id="PTHR43114">
    <property type="entry name" value="ADENINE DEAMINASE"/>
    <property type="match status" value="1"/>
</dbReference>
<protein>
    <recommendedName>
        <fullName evidence="5">Adenine deaminase</fullName>
        <shortName evidence="5">ADE</shortName>
        <ecNumber evidence="5">3.5.4.2</ecNumber>
    </recommendedName>
    <alternativeName>
        <fullName evidence="5">Adenine aminohydrolase</fullName>
        <shortName evidence="5">AAH</shortName>
    </alternativeName>
</protein>
<comment type="catalytic activity">
    <reaction evidence="5">
        <text>adenine + H2O + H(+) = hypoxanthine + NH4(+)</text>
        <dbReference type="Rhea" id="RHEA:23688"/>
        <dbReference type="ChEBI" id="CHEBI:15377"/>
        <dbReference type="ChEBI" id="CHEBI:15378"/>
        <dbReference type="ChEBI" id="CHEBI:16708"/>
        <dbReference type="ChEBI" id="CHEBI:17368"/>
        <dbReference type="ChEBI" id="CHEBI:28938"/>
        <dbReference type="EC" id="3.5.4.2"/>
    </reaction>
</comment>
<dbReference type="Gene3D" id="3.20.20.140">
    <property type="entry name" value="Metal-dependent hydrolases"/>
    <property type="match status" value="1"/>
</dbReference>
<keyword evidence="1 5" id="KW-0479">Metal-binding</keyword>
<dbReference type="EC" id="3.5.4.2" evidence="5"/>
<proteinExistence type="inferred from homology"/>
<accession>A0ABW1S5E4</accession>